<evidence type="ECO:0000256" key="2">
    <source>
        <dbReference type="ARBA" id="ARBA00023295"/>
    </source>
</evidence>
<dbReference type="Pfam" id="PF01156">
    <property type="entry name" value="IU_nuc_hydro"/>
    <property type="match status" value="1"/>
</dbReference>
<reference evidence="4 5" key="1">
    <citation type="journal article" date="2013" name="Int. J. Syst. Evol. Microbiol.">
        <title>Celerinatantimonas yamalensis sp. nov., a cold-adapted diazotrophic bacterium from a cold permafrost brine.</title>
        <authorList>
            <person name="Shcherbakova V."/>
            <person name="Chuvilskaya N."/>
            <person name="Rivkina E."/>
            <person name="Demidov N."/>
            <person name="Uchaeva V."/>
            <person name="Suetin S."/>
            <person name="Suzina N."/>
            <person name="Gilichinsky D."/>
        </authorList>
    </citation>
    <scope>NUCLEOTIDE SEQUENCE [LARGE SCALE GENOMIC DNA]</scope>
    <source>
        <strain evidence="4 5">C7</strain>
    </source>
</reference>
<keyword evidence="5" id="KW-1185">Reference proteome</keyword>
<proteinExistence type="predicted"/>
<evidence type="ECO:0000259" key="3">
    <source>
        <dbReference type="Pfam" id="PF01156"/>
    </source>
</evidence>
<keyword evidence="2" id="KW-0326">Glycosidase</keyword>
<dbReference type="InterPro" id="IPR001910">
    <property type="entry name" value="Inosine/uridine_hydrolase_dom"/>
</dbReference>
<dbReference type="Gene3D" id="3.90.245.10">
    <property type="entry name" value="Ribonucleoside hydrolase-like"/>
    <property type="match status" value="1"/>
</dbReference>
<dbReference type="InterPro" id="IPR023186">
    <property type="entry name" value="IUNH"/>
</dbReference>
<dbReference type="PANTHER" id="PTHR12304">
    <property type="entry name" value="INOSINE-URIDINE PREFERRING NUCLEOSIDE HYDROLASE"/>
    <property type="match status" value="1"/>
</dbReference>
<evidence type="ECO:0000313" key="4">
    <source>
        <dbReference type="EMBL" id="MFM2484285.1"/>
    </source>
</evidence>
<protein>
    <submittedName>
        <fullName evidence="4">Nucleoside hydrolase</fullName>
    </submittedName>
</protein>
<dbReference type="InterPro" id="IPR036452">
    <property type="entry name" value="Ribo_hydro-like"/>
</dbReference>
<feature type="domain" description="Inosine/uridine-preferring nucleoside hydrolase" evidence="3">
    <location>
        <begin position="5"/>
        <end position="305"/>
    </location>
</feature>
<accession>A0ABW9G4Y1</accession>
<dbReference type="Proteomes" id="UP001629953">
    <property type="component" value="Unassembled WGS sequence"/>
</dbReference>
<dbReference type="PANTHER" id="PTHR12304:SF4">
    <property type="entry name" value="URIDINE NUCLEOSIDASE"/>
    <property type="match status" value="1"/>
</dbReference>
<comment type="caution">
    <text evidence="4">The sequence shown here is derived from an EMBL/GenBank/DDBJ whole genome shotgun (WGS) entry which is preliminary data.</text>
</comment>
<keyword evidence="1 4" id="KW-0378">Hydrolase</keyword>
<name>A0ABW9G4Y1_9GAMM</name>
<dbReference type="GO" id="GO:0016787">
    <property type="term" value="F:hydrolase activity"/>
    <property type="evidence" value="ECO:0007669"/>
    <property type="project" value="UniProtKB-KW"/>
</dbReference>
<evidence type="ECO:0000313" key="5">
    <source>
        <dbReference type="Proteomes" id="UP001629953"/>
    </source>
</evidence>
<sequence length="316" mass="34275">MARKLIIDTDPGVDDAMAILFAMQSPQLDVIGLTTTFGNVCVERATENALILAELGNSTAPVAQGVSVPLQMPPKPHAEAVHGDDGLGNIHWPASQRKPLSLSAAEFIIEQVRTNPGQVTLIALGPLGNLAQALTLDPQIADLVDEVILMGGAAQTFGNMSPVAEANIFNDPHAADQVFTAPWKVTMIGLDVTHQVLLTNTRLMRIQQNNPKIGDFLYRSAQFYIDFYRNLHGVDGCYFHDASTIAYALDPSLFKVEPAAIRVACEGIASGQTIVCPKGMSFPEPHWDNLPLVDVCMQVDSERMLDLFEQTLSQTQ</sequence>
<dbReference type="CDD" id="cd02650">
    <property type="entry name" value="nuc_hydro_CaPnhB"/>
    <property type="match status" value="1"/>
</dbReference>
<organism evidence="4 5">
    <name type="scientific">Celerinatantimonas yamalensis</name>
    <dbReference type="NCBI Taxonomy" id="559956"/>
    <lineage>
        <taxon>Bacteria</taxon>
        <taxon>Pseudomonadati</taxon>
        <taxon>Pseudomonadota</taxon>
        <taxon>Gammaproteobacteria</taxon>
        <taxon>Celerinatantimonadaceae</taxon>
        <taxon>Celerinatantimonas</taxon>
    </lineage>
</organism>
<gene>
    <name evidence="4" type="ORF">ABUE30_04255</name>
</gene>
<dbReference type="SUPFAM" id="SSF53590">
    <property type="entry name" value="Nucleoside hydrolase"/>
    <property type="match status" value="1"/>
</dbReference>
<dbReference type="EMBL" id="JBEQCT010000001">
    <property type="protein sequence ID" value="MFM2484285.1"/>
    <property type="molecule type" value="Genomic_DNA"/>
</dbReference>
<evidence type="ECO:0000256" key="1">
    <source>
        <dbReference type="ARBA" id="ARBA00022801"/>
    </source>
</evidence>